<dbReference type="OrthoDB" id="5959761at2759"/>
<dbReference type="SUPFAM" id="SSF55729">
    <property type="entry name" value="Acyl-CoA N-acyltransferases (Nat)"/>
    <property type="match status" value="1"/>
</dbReference>
<dbReference type="InterPro" id="IPR016181">
    <property type="entry name" value="Acyl_CoA_acyltransferase"/>
</dbReference>
<dbReference type="RefSeq" id="XP_045959865.1">
    <property type="nucleotide sequence ID" value="XM_046099872.1"/>
</dbReference>
<comment type="similarity">
    <text evidence="2">Belongs to the ODC antizyme family.</text>
</comment>
<comment type="subunit">
    <text evidence="3">Interacts with ODC and thereby sterically blocks ODC homodimerization.</text>
</comment>
<dbReference type="GO" id="GO:0045732">
    <property type="term" value="P:positive regulation of protein catabolic process"/>
    <property type="evidence" value="ECO:0007669"/>
    <property type="project" value="TreeGrafter"/>
</dbReference>
<comment type="caution">
    <text evidence="7">The sequence shown here is derived from an EMBL/GenBank/DDBJ whole genome shotgun (WGS) entry which is preliminary data.</text>
</comment>
<dbReference type="GeneID" id="70128764"/>
<evidence type="ECO:0000313" key="7">
    <source>
        <dbReference type="EMBL" id="KAH6655600.1"/>
    </source>
</evidence>
<protein>
    <recommendedName>
        <fullName evidence="4">Ornithine decarboxylase antizyme</fullName>
    </recommendedName>
</protein>
<keyword evidence="5" id="KW-0688">Ribosomal frameshifting</keyword>
<dbReference type="Pfam" id="PF02100">
    <property type="entry name" value="ODC_AZ"/>
    <property type="match status" value="1"/>
</dbReference>
<organism evidence="7 8">
    <name type="scientific">Truncatella angustata</name>
    <dbReference type="NCBI Taxonomy" id="152316"/>
    <lineage>
        <taxon>Eukaryota</taxon>
        <taxon>Fungi</taxon>
        <taxon>Dikarya</taxon>
        <taxon>Ascomycota</taxon>
        <taxon>Pezizomycotina</taxon>
        <taxon>Sordariomycetes</taxon>
        <taxon>Xylariomycetidae</taxon>
        <taxon>Amphisphaeriales</taxon>
        <taxon>Sporocadaceae</taxon>
        <taxon>Truncatella</taxon>
    </lineage>
</organism>
<dbReference type="GO" id="GO:0075523">
    <property type="term" value="P:viral translational frameshifting"/>
    <property type="evidence" value="ECO:0007669"/>
    <property type="project" value="UniProtKB-KW"/>
</dbReference>
<dbReference type="PANTHER" id="PTHR10279:SF10">
    <property type="entry name" value="ORNITHINE DECARBOXYLASE ANTIZYME"/>
    <property type="match status" value="1"/>
</dbReference>
<dbReference type="InterPro" id="IPR038581">
    <property type="entry name" value="ODC_AZ_sf"/>
</dbReference>
<dbReference type="GO" id="GO:0008073">
    <property type="term" value="F:ornithine decarboxylase inhibitor activity"/>
    <property type="evidence" value="ECO:0007669"/>
    <property type="project" value="InterPro"/>
</dbReference>
<gene>
    <name evidence="7" type="ORF">BKA67DRAFT_534516</name>
</gene>
<evidence type="ECO:0000256" key="4">
    <source>
        <dbReference type="ARBA" id="ARBA00017712"/>
    </source>
</evidence>
<evidence type="ECO:0000256" key="5">
    <source>
        <dbReference type="ARBA" id="ARBA00022758"/>
    </source>
</evidence>
<dbReference type="InterPro" id="IPR002993">
    <property type="entry name" value="ODC_AZ"/>
</dbReference>
<proteinExistence type="inferred from homology"/>
<feature type="region of interest" description="Disordered" evidence="6">
    <location>
        <begin position="16"/>
        <end position="38"/>
    </location>
</feature>
<accession>A0A9P8ZZZ6</accession>
<evidence type="ECO:0000256" key="2">
    <source>
        <dbReference type="ARBA" id="ARBA00008796"/>
    </source>
</evidence>
<evidence type="ECO:0000256" key="1">
    <source>
        <dbReference type="ARBA" id="ARBA00002307"/>
    </source>
</evidence>
<sequence length="161" mass="17801">MKSVFQVEGNMATGSSLTDVYTTPSPTDYPTPPSSYSSTGGYMKPAIDLAGWMEFWDYAGGASFRAFVAEDGDERSLFAFFDVGLMGRDLKKALIAFIDLAEGPLACTQVVICLDRLIPEDDVKSLMRSFQWVGFELSTLDQWAKGIDVTSDKWLFMAMEV</sequence>
<dbReference type="GO" id="GO:0005737">
    <property type="term" value="C:cytoplasm"/>
    <property type="evidence" value="ECO:0007669"/>
    <property type="project" value="TreeGrafter"/>
</dbReference>
<dbReference type="AlphaFoldDB" id="A0A9P8ZZZ6"/>
<dbReference type="GO" id="GO:0005634">
    <property type="term" value="C:nucleus"/>
    <property type="evidence" value="ECO:0007669"/>
    <property type="project" value="TreeGrafter"/>
</dbReference>
<keyword evidence="8" id="KW-1185">Reference proteome</keyword>
<evidence type="ECO:0000256" key="6">
    <source>
        <dbReference type="SAM" id="MobiDB-lite"/>
    </source>
</evidence>
<reference evidence="7" key="1">
    <citation type="journal article" date="2021" name="Nat. Commun.">
        <title>Genetic determinants of endophytism in the Arabidopsis root mycobiome.</title>
        <authorList>
            <person name="Mesny F."/>
            <person name="Miyauchi S."/>
            <person name="Thiergart T."/>
            <person name="Pickel B."/>
            <person name="Atanasova L."/>
            <person name="Karlsson M."/>
            <person name="Huettel B."/>
            <person name="Barry K.W."/>
            <person name="Haridas S."/>
            <person name="Chen C."/>
            <person name="Bauer D."/>
            <person name="Andreopoulos W."/>
            <person name="Pangilinan J."/>
            <person name="LaButti K."/>
            <person name="Riley R."/>
            <person name="Lipzen A."/>
            <person name="Clum A."/>
            <person name="Drula E."/>
            <person name="Henrissat B."/>
            <person name="Kohler A."/>
            <person name="Grigoriev I.V."/>
            <person name="Martin F.M."/>
            <person name="Hacquard S."/>
        </authorList>
    </citation>
    <scope>NUCLEOTIDE SEQUENCE</scope>
    <source>
        <strain evidence="7">MPI-SDFR-AT-0073</strain>
    </source>
</reference>
<evidence type="ECO:0000256" key="3">
    <source>
        <dbReference type="ARBA" id="ARBA00011486"/>
    </source>
</evidence>
<dbReference type="PANTHER" id="PTHR10279">
    <property type="entry name" value="ORNITHINE DECARBOXYLASE ANTIZYME"/>
    <property type="match status" value="1"/>
</dbReference>
<dbReference type="Gene3D" id="3.40.630.60">
    <property type="match status" value="1"/>
</dbReference>
<name>A0A9P8ZZZ6_9PEZI</name>
<dbReference type="Proteomes" id="UP000758603">
    <property type="component" value="Unassembled WGS sequence"/>
</dbReference>
<comment type="function">
    <text evidence="1">Ornithine decarboxylase (ODC) antizyme protein that negatively regulates ODC activity and intracellular polyamine biosynthesis in response to increased intracellular polyamine levels. Binds to ODC monomers, inhibiting the assembly of the functional ODC homodimer, and targets the monomers for ubiquitin-independent proteolytic destruction by the 26S proteasome.</text>
</comment>
<evidence type="ECO:0000313" key="8">
    <source>
        <dbReference type="Proteomes" id="UP000758603"/>
    </source>
</evidence>
<dbReference type="EMBL" id="JAGPXC010000003">
    <property type="protein sequence ID" value="KAH6655600.1"/>
    <property type="molecule type" value="Genomic_DNA"/>
</dbReference>